<dbReference type="Proteomes" id="UP000243739">
    <property type="component" value="Unassembled WGS sequence"/>
</dbReference>
<dbReference type="AlphaFoldDB" id="A0A1D2YT18"/>
<dbReference type="SUPFAM" id="SSF81301">
    <property type="entry name" value="Nucleotidyltransferase"/>
    <property type="match status" value="1"/>
</dbReference>
<dbReference type="STRING" id="337097.BHF71_10840"/>
<keyword evidence="7" id="KW-1185">Reference proteome</keyword>
<keyword evidence="4" id="KW-0548">Nucleotidyltransferase</keyword>
<dbReference type="Gene3D" id="3.30.460.10">
    <property type="entry name" value="Beta Polymerase, domain 2"/>
    <property type="match status" value="1"/>
</dbReference>
<dbReference type="EMBL" id="MIJF01000053">
    <property type="protein sequence ID" value="OEF98815.1"/>
    <property type="molecule type" value="Genomic_DNA"/>
</dbReference>
<comment type="caution">
    <text evidence="6">The sequence shown here is derived from an EMBL/GenBank/DDBJ whole genome shotgun (WGS) entry which is preliminary data.</text>
</comment>
<evidence type="ECO:0000256" key="2">
    <source>
        <dbReference type="ARBA" id="ARBA00023251"/>
    </source>
</evidence>
<keyword evidence="4" id="KW-0067">ATP-binding</keyword>
<comment type="catalytic activity">
    <reaction evidence="3 4">
        <text>spectinomycin + ATP = 9-O-adenylylspectinomycin + diphosphate</text>
        <dbReference type="Rhea" id="RHEA:63228"/>
        <dbReference type="ChEBI" id="CHEBI:30616"/>
        <dbReference type="ChEBI" id="CHEBI:33019"/>
        <dbReference type="ChEBI" id="CHEBI:146260"/>
        <dbReference type="ChEBI" id="CHEBI:146261"/>
    </reaction>
</comment>
<keyword evidence="1 4" id="KW-0808">Transferase</keyword>
<keyword evidence="2 4" id="KW-0046">Antibiotic resistance</keyword>
<dbReference type="InterPro" id="IPR024172">
    <property type="entry name" value="AadA/Aad9"/>
</dbReference>
<dbReference type="GO" id="GO:0046677">
    <property type="term" value="P:response to antibiotic"/>
    <property type="evidence" value="ECO:0007669"/>
    <property type="project" value="UniProtKB-KW"/>
</dbReference>
<dbReference type="OrthoDB" id="5643411at2"/>
<organism evidence="6 7">
    <name type="scientific">Vulcanibacillus modesticaldus</name>
    <dbReference type="NCBI Taxonomy" id="337097"/>
    <lineage>
        <taxon>Bacteria</taxon>
        <taxon>Bacillati</taxon>
        <taxon>Bacillota</taxon>
        <taxon>Bacilli</taxon>
        <taxon>Bacillales</taxon>
        <taxon>Bacillaceae</taxon>
        <taxon>Vulcanibacillus</taxon>
    </lineage>
</organism>
<dbReference type="InterPro" id="IPR025184">
    <property type="entry name" value="AadA_C"/>
</dbReference>
<evidence type="ECO:0000256" key="1">
    <source>
        <dbReference type="ARBA" id="ARBA00022679"/>
    </source>
</evidence>
<evidence type="ECO:0000259" key="5">
    <source>
        <dbReference type="Pfam" id="PF13427"/>
    </source>
</evidence>
<dbReference type="PIRSF" id="PIRSF000819">
    <property type="entry name" value="Streptomycin_3-adenylyltransf"/>
    <property type="match status" value="1"/>
</dbReference>
<dbReference type="RefSeq" id="WP_069657315.1">
    <property type="nucleotide sequence ID" value="NZ_MIJF01000053.1"/>
</dbReference>
<sequence>MAFYNWDNSPSSTKQQINRFIKLVTEQLTGNLIGIYLHGSLTMKCFNPEKSDIDLIVVTTEQMDISTKKKIIEELLVLSNNPHPIEVSFIINDDLKEWKYPTPFDLHYSEDWRNKYKKELIFEKWKEWNNKKETDVDLAAHITIILQRGITLYGEAINTVFPDVPKEDYKDSILLDFKYALEGILQKPIYGILNSCRIYAYLTDYHIFSKQEAGMWAIEQLPGKYKELIKDTLEIYESDINVTLDQQLVLNFKEFIKKEVSKFIQR</sequence>
<dbReference type="CDD" id="cd05403">
    <property type="entry name" value="NT_KNTase_like"/>
    <property type="match status" value="1"/>
</dbReference>
<gene>
    <name evidence="6" type="ORF">BHF71_10840</name>
</gene>
<protein>
    <recommendedName>
        <fullName evidence="4">Spectinomycin 9-adenylyltransferase</fullName>
    </recommendedName>
</protein>
<accession>A0A1D2YT18</accession>
<evidence type="ECO:0000256" key="4">
    <source>
        <dbReference type="PIRNR" id="PIRNR000819"/>
    </source>
</evidence>
<proteinExistence type="predicted"/>
<evidence type="ECO:0000313" key="6">
    <source>
        <dbReference type="EMBL" id="OEF98815.1"/>
    </source>
</evidence>
<reference evidence="6 7" key="1">
    <citation type="submission" date="2016-09" db="EMBL/GenBank/DDBJ databases">
        <title>Draft genome sequence for the type strain of Vulcanibacillus modesticaldus BR, a strictly anaerobic, moderately thermophilic, and nitrate-reducing bacterium from deep sea-hydrothermal vents of the Mid-Atlantic Ridge.</title>
        <authorList>
            <person name="Abin C.A."/>
            <person name="Hollibaugh J.T."/>
        </authorList>
    </citation>
    <scope>NUCLEOTIDE SEQUENCE [LARGE SCALE GENOMIC DNA]</scope>
    <source>
        <strain evidence="6 7">BR</strain>
    </source>
</reference>
<dbReference type="GO" id="GO:0005524">
    <property type="term" value="F:ATP binding"/>
    <property type="evidence" value="ECO:0007669"/>
    <property type="project" value="UniProtKB-KW"/>
</dbReference>
<dbReference type="GO" id="GO:0070566">
    <property type="term" value="F:adenylyltransferase activity"/>
    <property type="evidence" value="ECO:0007669"/>
    <property type="project" value="InterPro"/>
</dbReference>
<evidence type="ECO:0000256" key="3">
    <source>
        <dbReference type="ARBA" id="ARBA00047831"/>
    </source>
</evidence>
<dbReference type="Pfam" id="PF13427">
    <property type="entry name" value="AadA_C"/>
    <property type="match status" value="1"/>
</dbReference>
<evidence type="ECO:0000313" key="7">
    <source>
        <dbReference type="Proteomes" id="UP000243739"/>
    </source>
</evidence>
<name>A0A1D2YT18_9BACI</name>
<dbReference type="InterPro" id="IPR043519">
    <property type="entry name" value="NT_sf"/>
</dbReference>
<keyword evidence="4" id="KW-0547">Nucleotide-binding</keyword>
<feature type="domain" description="Adenylyltransferase AadA C-terminal" evidence="5">
    <location>
        <begin position="159"/>
        <end position="257"/>
    </location>
</feature>